<evidence type="ECO:0000256" key="11">
    <source>
        <dbReference type="ARBA" id="ARBA00023306"/>
    </source>
</evidence>
<organism evidence="17 18">
    <name type="scientific">Ananas comosus</name>
    <name type="common">Pineapple</name>
    <name type="synonym">Ananas ananas</name>
    <dbReference type="NCBI Taxonomy" id="4615"/>
    <lineage>
        <taxon>Eukaryota</taxon>
        <taxon>Viridiplantae</taxon>
        <taxon>Streptophyta</taxon>
        <taxon>Embryophyta</taxon>
        <taxon>Tracheophyta</taxon>
        <taxon>Spermatophyta</taxon>
        <taxon>Magnoliopsida</taxon>
        <taxon>Liliopsida</taxon>
        <taxon>Poales</taxon>
        <taxon>Bromeliaceae</taxon>
        <taxon>Bromelioideae</taxon>
        <taxon>Ananas</taxon>
    </lineage>
</organism>
<dbReference type="InterPro" id="IPR026762">
    <property type="entry name" value="Ska2"/>
</dbReference>
<evidence type="ECO:0000256" key="13">
    <source>
        <dbReference type="ARBA" id="ARBA00029651"/>
    </source>
</evidence>
<evidence type="ECO:0000256" key="6">
    <source>
        <dbReference type="ARBA" id="ARBA00022618"/>
    </source>
</evidence>
<evidence type="ECO:0000256" key="5">
    <source>
        <dbReference type="ARBA" id="ARBA00022490"/>
    </source>
</evidence>
<evidence type="ECO:0000313" key="18">
    <source>
        <dbReference type="RefSeq" id="XP_020091215.1"/>
    </source>
</evidence>
<keyword evidence="9" id="KW-0995">Kinetochore</keyword>
<dbReference type="Proteomes" id="UP000515123">
    <property type="component" value="Linkage group 6"/>
</dbReference>
<dbReference type="RefSeq" id="XP_020091215.1">
    <property type="nucleotide sequence ID" value="XM_020235626.1"/>
</dbReference>
<name>A0A6P5FD29_ANACO</name>
<evidence type="ECO:0000259" key="16">
    <source>
        <dbReference type="Pfam" id="PF16740"/>
    </source>
</evidence>
<sequence>MGERWPRQQQQQQQQHPAVNDVTAVLSKASRDLGVVRRHLELEFRRSYPEHVNPCEVVARIKTIQEELVLLKELCRELLAEKQDLIDKARTSLVSQRSSLQRLLASSGLPLMSESDETAYANLNQIIDEWTAQVRAKKGDEDDAAEDINKMLFSAIVQNN</sequence>
<evidence type="ECO:0000256" key="9">
    <source>
        <dbReference type="ARBA" id="ARBA00022838"/>
    </source>
</evidence>
<protein>
    <recommendedName>
        <fullName evidence="13">Protein FAM33A</fullName>
    </recommendedName>
</protein>
<keyword evidence="4" id="KW-0158">Chromosome</keyword>
<keyword evidence="17" id="KW-1185">Reference proteome</keyword>
<evidence type="ECO:0000256" key="2">
    <source>
        <dbReference type="ARBA" id="ARBA00004629"/>
    </source>
</evidence>
<dbReference type="OrthoDB" id="193920at2759"/>
<dbReference type="GO" id="GO:0007059">
    <property type="term" value="P:chromosome segregation"/>
    <property type="evidence" value="ECO:0007669"/>
    <property type="project" value="InterPro"/>
</dbReference>
<gene>
    <name evidence="18" type="primary">LOC109712195</name>
</gene>
<keyword evidence="10" id="KW-0206">Cytoskeleton</keyword>
<dbReference type="Pfam" id="PF16740">
    <property type="entry name" value="SKA2"/>
    <property type="match status" value="1"/>
</dbReference>
<dbReference type="GO" id="GO:0051301">
    <property type="term" value="P:cell division"/>
    <property type="evidence" value="ECO:0007669"/>
    <property type="project" value="UniProtKB-KW"/>
</dbReference>
<keyword evidence="11" id="KW-0131">Cell cycle</keyword>
<evidence type="ECO:0000256" key="8">
    <source>
        <dbReference type="ARBA" id="ARBA00022776"/>
    </source>
</evidence>
<evidence type="ECO:0000256" key="4">
    <source>
        <dbReference type="ARBA" id="ARBA00022454"/>
    </source>
</evidence>
<dbReference type="GO" id="GO:0000940">
    <property type="term" value="C:outer kinetochore"/>
    <property type="evidence" value="ECO:0007669"/>
    <property type="project" value="InterPro"/>
</dbReference>
<evidence type="ECO:0000256" key="14">
    <source>
        <dbReference type="SAM" id="Coils"/>
    </source>
</evidence>
<reference evidence="17" key="1">
    <citation type="journal article" date="2015" name="Nat. Genet.">
        <title>The pineapple genome and the evolution of CAM photosynthesis.</title>
        <authorList>
            <person name="Ming R."/>
            <person name="VanBuren R."/>
            <person name="Wai C.M."/>
            <person name="Tang H."/>
            <person name="Schatz M.C."/>
            <person name="Bowers J.E."/>
            <person name="Lyons E."/>
            <person name="Wang M.L."/>
            <person name="Chen J."/>
            <person name="Biggers E."/>
            <person name="Zhang J."/>
            <person name="Huang L."/>
            <person name="Zhang L."/>
            <person name="Miao W."/>
            <person name="Zhang J."/>
            <person name="Ye Z."/>
            <person name="Miao C."/>
            <person name="Lin Z."/>
            <person name="Wang H."/>
            <person name="Zhou H."/>
            <person name="Yim W.C."/>
            <person name="Priest H.D."/>
            <person name="Zheng C."/>
            <person name="Woodhouse M."/>
            <person name="Edger P.P."/>
            <person name="Guyot R."/>
            <person name="Guo H.B."/>
            <person name="Guo H."/>
            <person name="Zheng G."/>
            <person name="Singh R."/>
            <person name="Sharma A."/>
            <person name="Min X."/>
            <person name="Zheng Y."/>
            <person name="Lee H."/>
            <person name="Gurtowski J."/>
            <person name="Sedlazeck F.J."/>
            <person name="Harkess A."/>
            <person name="McKain M.R."/>
            <person name="Liao Z."/>
            <person name="Fang J."/>
            <person name="Liu J."/>
            <person name="Zhang X."/>
            <person name="Zhang Q."/>
            <person name="Hu W."/>
            <person name="Qin Y."/>
            <person name="Wang K."/>
            <person name="Chen L.Y."/>
            <person name="Shirley N."/>
            <person name="Lin Y.R."/>
            <person name="Liu L.Y."/>
            <person name="Hernandez A.G."/>
            <person name="Wright C.L."/>
            <person name="Bulone V."/>
            <person name="Tuskan G.A."/>
            <person name="Heath K."/>
            <person name="Zee F."/>
            <person name="Moore P.H."/>
            <person name="Sunkar R."/>
            <person name="Leebens-Mack J.H."/>
            <person name="Mockler T."/>
            <person name="Bennetzen J.L."/>
            <person name="Freeling M."/>
            <person name="Sankoff D."/>
            <person name="Paterson A.H."/>
            <person name="Zhu X."/>
            <person name="Yang X."/>
            <person name="Smith J.A."/>
            <person name="Cushman J.C."/>
            <person name="Paull R.E."/>
            <person name="Yu Q."/>
        </authorList>
    </citation>
    <scope>NUCLEOTIDE SEQUENCE [LARGE SCALE GENOMIC DNA]</scope>
    <source>
        <strain evidence="17">cv. F153</strain>
    </source>
</reference>
<evidence type="ECO:0000256" key="3">
    <source>
        <dbReference type="ARBA" id="ARBA00010684"/>
    </source>
</evidence>
<dbReference type="GO" id="GO:0000278">
    <property type="term" value="P:mitotic cell cycle"/>
    <property type="evidence" value="ECO:0007669"/>
    <property type="project" value="TreeGrafter"/>
</dbReference>
<feature type="coiled-coil region" evidence="14">
    <location>
        <begin position="61"/>
        <end position="88"/>
    </location>
</feature>
<feature type="region of interest" description="Disordered" evidence="15">
    <location>
        <begin position="1"/>
        <end position="20"/>
    </location>
</feature>
<keyword evidence="6" id="KW-0132">Cell division</keyword>
<evidence type="ECO:0000256" key="12">
    <source>
        <dbReference type="ARBA" id="ARBA00023328"/>
    </source>
</evidence>
<proteinExistence type="inferred from homology"/>
<reference evidence="18" key="2">
    <citation type="submission" date="2025-08" db="UniProtKB">
        <authorList>
            <consortium name="RefSeq"/>
        </authorList>
    </citation>
    <scope>IDENTIFICATION</scope>
    <source>
        <tissue evidence="18">Leaf</tissue>
    </source>
</reference>
<evidence type="ECO:0000256" key="7">
    <source>
        <dbReference type="ARBA" id="ARBA00022701"/>
    </source>
</evidence>
<comment type="subcellular location">
    <subcellularLocation>
        <location evidence="2">Chromosome</location>
        <location evidence="2">Centromere</location>
        <location evidence="2">Kinetochore</location>
    </subcellularLocation>
    <subcellularLocation>
        <location evidence="1">Cytoplasm</location>
        <location evidence="1">Cytoskeleton</location>
        <location evidence="1">Spindle</location>
    </subcellularLocation>
</comment>
<keyword evidence="8" id="KW-0498">Mitosis</keyword>
<dbReference type="InterPro" id="IPR042091">
    <property type="entry name" value="Ska2_N"/>
</dbReference>
<keyword evidence="5" id="KW-0963">Cytoplasm</keyword>
<keyword evidence="12" id="KW-0137">Centromere</keyword>
<evidence type="ECO:0000256" key="1">
    <source>
        <dbReference type="ARBA" id="ARBA00004186"/>
    </source>
</evidence>
<keyword evidence="14" id="KW-0175">Coiled coil</keyword>
<feature type="domain" description="Ska2 N-terminal" evidence="16">
    <location>
        <begin position="16"/>
        <end position="124"/>
    </location>
</feature>
<dbReference type="PANTHER" id="PTHR32017">
    <property type="entry name" value="SPINDLE AND KINETOCHORE-ASSOCIATED PROTEIN 2"/>
    <property type="match status" value="1"/>
</dbReference>
<evidence type="ECO:0000256" key="15">
    <source>
        <dbReference type="SAM" id="MobiDB-lite"/>
    </source>
</evidence>
<dbReference type="GeneID" id="109712195"/>
<dbReference type="Gene3D" id="6.10.250.1380">
    <property type="match status" value="1"/>
</dbReference>
<evidence type="ECO:0000313" key="17">
    <source>
        <dbReference type="Proteomes" id="UP000515123"/>
    </source>
</evidence>
<dbReference type="GO" id="GO:0008017">
    <property type="term" value="F:microtubule binding"/>
    <property type="evidence" value="ECO:0007669"/>
    <property type="project" value="InterPro"/>
</dbReference>
<keyword evidence="7" id="KW-0493">Microtubule</keyword>
<dbReference type="PANTHER" id="PTHR32017:SF3">
    <property type="entry name" value="SPINDLE AND KINETOCHORE-ASSOCIATED PROTEIN 2"/>
    <property type="match status" value="1"/>
</dbReference>
<evidence type="ECO:0000256" key="10">
    <source>
        <dbReference type="ARBA" id="ARBA00023212"/>
    </source>
</evidence>
<dbReference type="GO" id="GO:0005876">
    <property type="term" value="C:spindle microtubule"/>
    <property type="evidence" value="ECO:0007669"/>
    <property type="project" value="InterPro"/>
</dbReference>
<comment type="similarity">
    <text evidence="3">Belongs to the SKA2 family.</text>
</comment>
<dbReference type="AlphaFoldDB" id="A0A6P5FD29"/>
<accession>A0A6P5FD29</accession>